<evidence type="ECO:0000313" key="4">
    <source>
        <dbReference type="Proteomes" id="UP000719942"/>
    </source>
</evidence>
<comment type="caution">
    <text evidence="3">The sequence shown here is derived from an EMBL/GenBank/DDBJ whole genome shotgun (WGS) entry which is preliminary data.</text>
</comment>
<proteinExistence type="predicted"/>
<accession>A0ABS7DKC9</accession>
<dbReference type="PANTHER" id="PTHR30204">
    <property type="entry name" value="REDOX-CYCLING DRUG-SENSING TRANSCRIPTIONAL ACTIVATOR SOXR"/>
    <property type="match status" value="1"/>
</dbReference>
<name>A0ABS7DKC9_9FIRM</name>
<organism evidence="3 4">
    <name type="scientific">Caproiciproducens faecalis</name>
    <dbReference type="NCBI Taxonomy" id="2820301"/>
    <lineage>
        <taxon>Bacteria</taxon>
        <taxon>Bacillati</taxon>
        <taxon>Bacillota</taxon>
        <taxon>Clostridia</taxon>
        <taxon>Eubacteriales</taxon>
        <taxon>Acutalibacteraceae</taxon>
        <taxon>Caproiciproducens</taxon>
    </lineage>
</organism>
<sequence length="290" mass="33930">MLIKEVCRECKLTKKAVEYYEKQGLIQPEKGENNYRNYSEEDLSILKKISVLRKLGVGIPDIQSILTSKNKAAALSRCKYLMNLKLQKTTAQLKGIEQFINNDNIDEELEYIQSGTEEFFTIKEKLVQAFPGTYGIYLCVHFGRFLNGRIDSREKEDAYHRIVDYLDGVDDPDFSPELLEYLQSCYTEIDMEKMNSAVIAAIDNIEDYIENNQDTLEEYLKIRNSEEYRNSTAYQIQQQFLKFQQNSGYYSVFLANLKILSPSYCAYMDKLEKANQQFMDKFPQSKDLYR</sequence>
<dbReference type="PROSITE" id="PS50937">
    <property type="entry name" value="HTH_MERR_2"/>
    <property type="match status" value="1"/>
</dbReference>
<dbReference type="CDD" id="cd00592">
    <property type="entry name" value="HTH_MerR-like"/>
    <property type="match status" value="1"/>
</dbReference>
<dbReference type="SUPFAM" id="SSF46955">
    <property type="entry name" value="Putative DNA-binding domain"/>
    <property type="match status" value="1"/>
</dbReference>
<reference evidence="3 4" key="1">
    <citation type="submission" date="2021-03" db="EMBL/GenBank/DDBJ databases">
        <title>Caproiciproducens sp. nov. isolated from feces of cow.</title>
        <authorList>
            <person name="Choi J.-Y."/>
        </authorList>
    </citation>
    <scope>NUCLEOTIDE SEQUENCE [LARGE SCALE GENOMIC DNA]</scope>
    <source>
        <strain evidence="3 4">AGMB10547</strain>
    </source>
</reference>
<dbReference type="SMART" id="SM00422">
    <property type="entry name" value="HTH_MERR"/>
    <property type="match status" value="1"/>
</dbReference>
<dbReference type="Proteomes" id="UP000719942">
    <property type="component" value="Unassembled WGS sequence"/>
</dbReference>
<dbReference type="PANTHER" id="PTHR30204:SF58">
    <property type="entry name" value="HTH-TYPE TRANSCRIPTIONAL REGULATOR YFMP"/>
    <property type="match status" value="1"/>
</dbReference>
<evidence type="ECO:0000259" key="2">
    <source>
        <dbReference type="PROSITE" id="PS50937"/>
    </source>
</evidence>
<dbReference type="Pfam" id="PF13411">
    <property type="entry name" value="MerR_1"/>
    <property type="match status" value="1"/>
</dbReference>
<dbReference type="EMBL" id="JAGFNZ010000001">
    <property type="protein sequence ID" value="MBW7571532.1"/>
    <property type="molecule type" value="Genomic_DNA"/>
</dbReference>
<dbReference type="RefSeq" id="WP_219963938.1">
    <property type="nucleotide sequence ID" value="NZ_JAGFNZ010000001.1"/>
</dbReference>
<dbReference type="InterPro" id="IPR000551">
    <property type="entry name" value="MerR-type_HTH_dom"/>
</dbReference>
<evidence type="ECO:0000313" key="3">
    <source>
        <dbReference type="EMBL" id="MBW7571532.1"/>
    </source>
</evidence>
<feature type="domain" description="HTH merR-type" evidence="2">
    <location>
        <begin position="1"/>
        <end position="68"/>
    </location>
</feature>
<dbReference type="Gene3D" id="1.10.1660.10">
    <property type="match status" value="1"/>
</dbReference>
<dbReference type="InterPro" id="IPR009061">
    <property type="entry name" value="DNA-bd_dom_put_sf"/>
</dbReference>
<dbReference type="InterPro" id="IPR047057">
    <property type="entry name" value="MerR_fam"/>
</dbReference>
<protein>
    <submittedName>
        <fullName evidence="3">MerR family transcriptional regulator</fullName>
    </submittedName>
</protein>
<keyword evidence="4" id="KW-1185">Reference proteome</keyword>
<evidence type="ECO:0000256" key="1">
    <source>
        <dbReference type="ARBA" id="ARBA00023125"/>
    </source>
</evidence>
<keyword evidence="1" id="KW-0238">DNA-binding</keyword>
<gene>
    <name evidence="3" type="ORF">J5W02_01790</name>
</gene>